<evidence type="ECO:0000256" key="2">
    <source>
        <dbReference type="ARBA" id="ARBA00022777"/>
    </source>
</evidence>
<accession>A0A7W5A2D7</accession>
<dbReference type="EMBL" id="JACHXG010000002">
    <property type="protein sequence ID" value="MBB3088049.1"/>
    <property type="molecule type" value="Genomic_DNA"/>
</dbReference>
<reference evidence="5 6" key="1">
    <citation type="submission" date="2020-08" db="EMBL/GenBank/DDBJ databases">
        <title>Genomic Encyclopedia of Type Strains, Phase III (KMG-III): the genomes of soil and plant-associated and newly described type strains.</title>
        <authorList>
            <person name="Whitman W."/>
        </authorList>
    </citation>
    <scope>NUCLEOTIDE SEQUENCE [LARGE SCALE GENOMIC DNA]</scope>
    <source>
        <strain evidence="5 6">CECT 3302</strain>
    </source>
</reference>
<dbReference type="CDD" id="cd01941">
    <property type="entry name" value="YeiC_kinase_like"/>
    <property type="match status" value="1"/>
</dbReference>
<dbReference type="InterPro" id="IPR029056">
    <property type="entry name" value="Ribokinase-like"/>
</dbReference>
<sequence>MNLHLPPDIVVIGGSNMDLHARAHEQVVMGSSMSGSAGLSPGGVGRNVAENLARLGDSVALVSVVGDDPIGDEVIAYTEDVGVDCTYVRRRADVRTGTYNAVLDSSGELVVAVADMAATDEFSPLVVEAARDLVKSARGVLVEGNIPVRTADVAIDLAREFDVPVVFDPVSVPKAKRARDLIRADRELYLVTPNQAELTALTDLPADSDAEIEKAVHSLHDRGVGVVWVRLGARGSVISYNDVYQELPAVPTDVVDVTGAGDAMLAAFAHELLRDVDLVAAARFGHAAAALTCGTHDTVRMDLSESLVRDCAAGGPVRATSEEMA</sequence>
<protein>
    <submittedName>
        <fullName evidence="5">Pseudouridine kinase</fullName>
        <ecNumber evidence="5">2.7.1.83</ecNumber>
    </submittedName>
</protein>
<keyword evidence="1 3" id="KW-0808">Transferase</keyword>
<dbReference type="PANTHER" id="PTHR10584">
    <property type="entry name" value="SUGAR KINASE"/>
    <property type="match status" value="1"/>
</dbReference>
<dbReference type="GO" id="GO:0005975">
    <property type="term" value="P:carbohydrate metabolic process"/>
    <property type="evidence" value="ECO:0007669"/>
    <property type="project" value="InterPro"/>
</dbReference>
<comment type="caution">
    <text evidence="5">The sequence shown here is derived from an EMBL/GenBank/DDBJ whole genome shotgun (WGS) entry which is preliminary data.</text>
</comment>
<dbReference type="EC" id="2.7.1.83" evidence="5"/>
<evidence type="ECO:0000256" key="3">
    <source>
        <dbReference type="PIRNR" id="PIRNR000535"/>
    </source>
</evidence>
<feature type="domain" description="Carbohydrate kinase PfkB" evidence="4">
    <location>
        <begin position="8"/>
        <end position="299"/>
    </location>
</feature>
<keyword evidence="2 5" id="KW-0418">Kinase</keyword>
<dbReference type="PANTHER" id="PTHR10584:SF166">
    <property type="entry name" value="RIBOKINASE"/>
    <property type="match status" value="1"/>
</dbReference>
<evidence type="ECO:0000313" key="6">
    <source>
        <dbReference type="Proteomes" id="UP000577707"/>
    </source>
</evidence>
<dbReference type="RefSeq" id="WP_229788577.1">
    <property type="nucleotide sequence ID" value="NZ_BMQT01000004.1"/>
</dbReference>
<dbReference type="PROSITE" id="PS00583">
    <property type="entry name" value="PFKB_KINASES_1"/>
    <property type="match status" value="1"/>
</dbReference>
<dbReference type="GO" id="GO:0050225">
    <property type="term" value="F:pseudouridine kinase activity"/>
    <property type="evidence" value="ECO:0007669"/>
    <property type="project" value="UniProtKB-EC"/>
</dbReference>
<dbReference type="Gene3D" id="3.40.1190.20">
    <property type="match status" value="1"/>
</dbReference>
<dbReference type="PIRSF" id="PIRSF000535">
    <property type="entry name" value="1PFK/6PFK/LacC"/>
    <property type="match status" value="1"/>
</dbReference>
<dbReference type="AlphaFoldDB" id="A0A7W5A2D7"/>
<evidence type="ECO:0000313" key="5">
    <source>
        <dbReference type="EMBL" id="MBB3088049.1"/>
    </source>
</evidence>
<dbReference type="Pfam" id="PF00294">
    <property type="entry name" value="PfkB"/>
    <property type="match status" value="1"/>
</dbReference>
<gene>
    <name evidence="5" type="ORF">FHS12_000982</name>
</gene>
<dbReference type="PROSITE" id="PS00584">
    <property type="entry name" value="PFKB_KINASES_2"/>
    <property type="match status" value="1"/>
</dbReference>
<name>A0A7W5A2D7_9ACTN</name>
<dbReference type="SUPFAM" id="SSF53613">
    <property type="entry name" value="Ribokinase-like"/>
    <property type="match status" value="1"/>
</dbReference>
<dbReference type="InterPro" id="IPR017583">
    <property type="entry name" value="Tagatose/fructose_Pkinase"/>
</dbReference>
<dbReference type="Proteomes" id="UP000577707">
    <property type="component" value="Unassembled WGS sequence"/>
</dbReference>
<dbReference type="InterPro" id="IPR002173">
    <property type="entry name" value="Carboh/pur_kinase_PfkB_CS"/>
</dbReference>
<proteinExistence type="predicted"/>
<evidence type="ECO:0000259" key="4">
    <source>
        <dbReference type="Pfam" id="PF00294"/>
    </source>
</evidence>
<organism evidence="5 6">
    <name type="scientific">Nocardioides albus</name>
    <dbReference type="NCBI Taxonomy" id="1841"/>
    <lineage>
        <taxon>Bacteria</taxon>
        <taxon>Bacillati</taxon>
        <taxon>Actinomycetota</taxon>
        <taxon>Actinomycetes</taxon>
        <taxon>Propionibacteriales</taxon>
        <taxon>Nocardioidaceae</taxon>
        <taxon>Nocardioides</taxon>
    </lineage>
</organism>
<dbReference type="InterPro" id="IPR011611">
    <property type="entry name" value="PfkB_dom"/>
</dbReference>
<evidence type="ECO:0000256" key="1">
    <source>
        <dbReference type="ARBA" id="ARBA00022679"/>
    </source>
</evidence>
<keyword evidence="6" id="KW-1185">Reference proteome</keyword>